<evidence type="ECO:0000259" key="6">
    <source>
        <dbReference type="PROSITE" id="PS50850"/>
    </source>
</evidence>
<sequence>MDTKQKQRVALSSFFLLSGICFSSWASRIPTLKDQYQLSDDVLGSLLITMPASALIGIPLSGWLISKYDSRIPLRYASFLFIASLLAIGFTNSLWTVIAALVVFSIALRVINISINTQSISLQEKFTKKIVGSFHAIWSMGGILGVLISTLMLHFEISMEWHFVTIALLGIIIIFSAYPHLIQKDKAASGGGFKLGKPSRYIMLLGLLVFFAAVCEGGMYDWNGVYFKEVVKAELYTFGYLLFMICMTISRLSIDKLIEHFSIQTLYMASSICVMLGISIAILFPVFWVALIGFCLVGFGISSLFPMTYMLTSKAKKYSVGIVISIVSTYSTVGLFIGPPIIGYLSELFGLQNAFITFLIAGFMFIPLSMLTFKEIKKMENT</sequence>
<dbReference type="Proteomes" id="UP000192393">
    <property type="component" value="Unassembled WGS sequence"/>
</dbReference>
<evidence type="ECO:0000256" key="1">
    <source>
        <dbReference type="ARBA" id="ARBA00004141"/>
    </source>
</evidence>
<dbReference type="InterPro" id="IPR051788">
    <property type="entry name" value="MFS_Transporter"/>
</dbReference>
<dbReference type="Gene3D" id="1.20.1250.20">
    <property type="entry name" value="MFS general substrate transporter like domains"/>
    <property type="match status" value="2"/>
</dbReference>
<dbReference type="PROSITE" id="PS50850">
    <property type="entry name" value="MFS"/>
    <property type="match status" value="1"/>
</dbReference>
<keyword evidence="3 5" id="KW-1133">Transmembrane helix</keyword>
<organism evidence="7 8">
    <name type="scientific">Moheibacter sediminis</name>
    <dbReference type="NCBI Taxonomy" id="1434700"/>
    <lineage>
        <taxon>Bacteria</taxon>
        <taxon>Pseudomonadati</taxon>
        <taxon>Bacteroidota</taxon>
        <taxon>Flavobacteriia</taxon>
        <taxon>Flavobacteriales</taxon>
        <taxon>Weeksellaceae</taxon>
        <taxon>Moheibacter</taxon>
    </lineage>
</organism>
<dbReference type="InterPro" id="IPR020846">
    <property type="entry name" value="MFS_dom"/>
</dbReference>
<dbReference type="GO" id="GO:0016020">
    <property type="term" value="C:membrane"/>
    <property type="evidence" value="ECO:0007669"/>
    <property type="project" value="UniProtKB-SubCell"/>
</dbReference>
<dbReference type="InterPro" id="IPR011701">
    <property type="entry name" value="MFS"/>
</dbReference>
<feature type="transmembrane region" description="Helical" evidence="5">
    <location>
        <begin position="235"/>
        <end position="254"/>
    </location>
</feature>
<dbReference type="GO" id="GO:0022857">
    <property type="term" value="F:transmembrane transporter activity"/>
    <property type="evidence" value="ECO:0007669"/>
    <property type="project" value="InterPro"/>
</dbReference>
<keyword evidence="2 5" id="KW-0812">Transmembrane</keyword>
<evidence type="ECO:0000313" key="8">
    <source>
        <dbReference type="Proteomes" id="UP000192393"/>
    </source>
</evidence>
<dbReference type="Pfam" id="PF07690">
    <property type="entry name" value="MFS_1"/>
    <property type="match status" value="1"/>
</dbReference>
<evidence type="ECO:0000256" key="2">
    <source>
        <dbReference type="ARBA" id="ARBA00022692"/>
    </source>
</evidence>
<evidence type="ECO:0000313" key="7">
    <source>
        <dbReference type="EMBL" id="SMC72218.1"/>
    </source>
</evidence>
<comment type="subcellular location">
    <subcellularLocation>
        <location evidence="1">Membrane</location>
        <topology evidence="1">Multi-pass membrane protein</topology>
    </subcellularLocation>
</comment>
<evidence type="ECO:0000256" key="5">
    <source>
        <dbReference type="SAM" id="Phobius"/>
    </source>
</evidence>
<dbReference type="InterPro" id="IPR036259">
    <property type="entry name" value="MFS_trans_sf"/>
</dbReference>
<feature type="transmembrane region" description="Helical" evidence="5">
    <location>
        <begin position="290"/>
        <end position="311"/>
    </location>
</feature>
<dbReference type="OrthoDB" id="9809599at2"/>
<name>A0A1W2BIE5_9FLAO</name>
<dbReference type="SUPFAM" id="SSF103473">
    <property type="entry name" value="MFS general substrate transporter"/>
    <property type="match status" value="1"/>
</dbReference>
<feature type="transmembrane region" description="Helical" evidence="5">
    <location>
        <begin position="201"/>
        <end position="220"/>
    </location>
</feature>
<reference evidence="7 8" key="1">
    <citation type="submission" date="2017-04" db="EMBL/GenBank/DDBJ databases">
        <authorList>
            <person name="Afonso C.L."/>
            <person name="Miller P.J."/>
            <person name="Scott M.A."/>
            <person name="Spackman E."/>
            <person name="Goraichik I."/>
            <person name="Dimitrov K.M."/>
            <person name="Suarez D.L."/>
            <person name="Swayne D.E."/>
        </authorList>
    </citation>
    <scope>NUCLEOTIDE SEQUENCE [LARGE SCALE GENOMIC DNA]</scope>
    <source>
        <strain evidence="7 8">CGMCC 1.12708</strain>
    </source>
</reference>
<dbReference type="PANTHER" id="PTHR23514">
    <property type="entry name" value="BYPASS OF STOP CODON PROTEIN 6"/>
    <property type="match status" value="1"/>
</dbReference>
<feature type="transmembrane region" description="Helical" evidence="5">
    <location>
        <begin position="266"/>
        <end position="284"/>
    </location>
</feature>
<dbReference type="PANTHER" id="PTHR23514:SF13">
    <property type="entry name" value="INNER MEMBRANE PROTEIN YBJJ"/>
    <property type="match status" value="1"/>
</dbReference>
<protein>
    <submittedName>
        <fullName evidence="7">Predicted arabinose efflux permease, MFS family</fullName>
    </submittedName>
</protein>
<feature type="transmembrane region" description="Helical" evidence="5">
    <location>
        <begin position="318"/>
        <end position="342"/>
    </location>
</feature>
<evidence type="ECO:0000256" key="3">
    <source>
        <dbReference type="ARBA" id="ARBA00022989"/>
    </source>
</evidence>
<dbReference type="EMBL" id="FWXS01000006">
    <property type="protein sequence ID" value="SMC72218.1"/>
    <property type="molecule type" value="Genomic_DNA"/>
</dbReference>
<feature type="transmembrane region" description="Helical" evidence="5">
    <location>
        <begin position="136"/>
        <end position="155"/>
    </location>
</feature>
<dbReference type="CDD" id="cd17393">
    <property type="entry name" value="MFS_MosC_like"/>
    <property type="match status" value="1"/>
</dbReference>
<dbReference type="RefSeq" id="WP_084017650.1">
    <property type="nucleotide sequence ID" value="NZ_FWXS01000006.1"/>
</dbReference>
<keyword evidence="8" id="KW-1185">Reference proteome</keyword>
<feature type="domain" description="Major facilitator superfamily (MFS) profile" evidence="6">
    <location>
        <begin position="1"/>
        <end position="377"/>
    </location>
</feature>
<feature type="transmembrane region" description="Helical" evidence="5">
    <location>
        <begin position="72"/>
        <end position="91"/>
    </location>
</feature>
<proteinExistence type="predicted"/>
<dbReference type="AlphaFoldDB" id="A0A1W2BIE5"/>
<keyword evidence="4 5" id="KW-0472">Membrane</keyword>
<feature type="transmembrane region" description="Helical" evidence="5">
    <location>
        <begin position="42"/>
        <end position="65"/>
    </location>
</feature>
<feature type="transmembrane region" description="Helical" evidence="5">
    <location>
        <begin position="161"/>
        <end position="181"/>
    </location>
</feature>
<evidence type="ECO:0000256" key="4">
    <source>
        <dbReference type="ARBA" id="ARBA00023136"/>
    </source>
</evidence>
<feature type="transmembrane region" description="Helical" evidence="5">
    <location>
        <begin position="97"/>
        <end position="115"/>
    </location>
</feature>
<feature type="transmembrane region" description="Helical" evidence="5">
    <location>
        <begin position="354"/>
        <end position="373"/>
    </location>
</feature>
<accession>A0A1W2BIE5</accession>
<gene>
    <name evidence="7" type="ORF">SAMN06296427_106170</name>
</gene>